<evidence type="ECO:0000313" key="3">
    <source>
        <dbReference type="Proteomes" id="UP000028492"/>
    </source>
</evidence>
<evidence type="ECO:0000313" key="2">
    <source>
        <dbReference type="EMBL" id="AIG79064.1"/>
    </source>
</evidence>
<dbReference type="EMBL" id="CP008953">
    <property type="protein sequence ID" value="AIG79064.1"/>
    <property type="molecule type" value="Genomic_DNA"/>
</dbReference>
<gene>
    <name evidence="2" type="ORF">AJAP_31210</name>
</gene>
<organism evidence="2 3">
    <name type="scientific">Amycolatopsis japonica</name>
    <dbReference type="NCBI Taxonomy" id="208439"/>
    <lineage>
        <taxon>Bacteria</taxon>
        <taxon>Bacillati</taxon>
        <taxon>Actinomycetota</taxon>
        <taxon>Actinomycetes</taxon>
        <taxon>Pseudonocardiales</taxon>
        <taxon>Pseudonocardiaceae</taxon>
        <taxon>Amycolatopsis</taxon>
        <taxon>Amycolatopsis japonica group</taxon>
    </lineage>
</organism>
<name>A0A075V3E6_9PSEU</name>
<sequence length="235" mass="25336">MTRGSVAGCSLPGFGDGLSRGRVSRRGDALVPLPGFGDGCRWELGPLRCHVTEADNLGVAGNRRQRLREPGTGPMACQGRRTWRPLPQFGDGFLRESGLPRRHVTKDDTLGVTEIRRQRLPAPGTAPVPHQGRPHGDRYRNSATVPAGTETAPTSRDRDPSALPEIGDNTCACGNRGPARCRVTKDDTLGITGNRRQRLPAPGTTPAPNQGRPHGDRYRKSATTTCGNRDRPNVT</sequence>
<dbReference type="AlphaFoldDB" id="A0A075V3E6"/>
<feature type="region of interest" description="Disordered" evidence="1">
    <location>
        <begin position="65"/>
        <end position="84"/>
    </location>
</feature>
<protein>
    <submittedName>
        <fullName evidence="2">Uncharacterized protein</fullName>
    </submittedName>
</protein>
<accession>A0A075V3E6</accession>
<dbReference type="KEGG" id="aja:AJAP_31210"/>
<dbReference type="HOGENOM" id="CLU_1178269_0_0_11"/>
<evidence type="ECO:0000256" key="1">
    <source>
        <dbReference type="SAM" id="MobiDB-lite"/>
    </source>
</evidence>
<feature type="region of interest" description="Disordered" evidence="1">
    <location>
        <begin position="116"/>
        <end position="235"/>
    </location>
</feature>
<proteinExistence type="predicted"/>
<dbReference type="Proteomes" id="UP000028492">
    <property type="component" value="Chromosome"/>
</dbReference>
<keyword evidence="3" id="KW-1185">Reference proteome</keyword>
<reference evidence="2 3" key="1">
    <citation type="journal article" date="2014" name="J. Biotechnol.">
        <title>Complete genome sequence of the actinobacterium Amycolatopsis japonica MG417-CF17(T) (=DSM 44213T) producing (S,S)-N,N'-ethylenediaminedisuccinic acid.</title>
        <authorList>
            <person name="Stegmann E."/>
            <person name="Albersmeier A."/>
            <person name="Spohn M."/>
            <person name="Gert H."/>
            <person name="Weber T."/>
            <person name="Wohlleben W."/>
            <person name="Kalinowski J."/>
            <person name="Ruckert C."/>
        </authorList>
    </citation>
    <scope>NUCLEOTIDE SEQUENCE [LARGE SCALE GENOMIC DNA]</scope>
    <source>
        <strain evidence="3">MG417-CF17 (DSM 44213)</strain>
    </source>
</reference>